<dbReference type="Pfam" id="PF00702">
    <property type="entry name" value="Hydrolase"/>
    <property type="match status" value="1"/>
</dbReference>
<dbReference type="GO" id="GO:0016887">
    <property type="term" value="F:ATP hydrolysis activity"/>
    <property type="evidence" value="ECO:0007669"/>
    <property type="project" value="InterPro"/>
</dbReference>
<dbReference type="InterPro" id="IPR059000">
    <property type="entry name" value="ATPase_P-type_domA"/>
</dbReference>
<dbReference type="SFLD" id="SFLDF00027">
    <property type="entry name" value="p-type_atpase"/>
    <property type="match status" value="1"/>
</dbReference>
<evidence type="ECO:0000256" key="1">
    <source>
        <dbReference type="ARBA" id="ARBA00004651"/>
    </source>
</evidence>
<accession>A0A3M8A473</accession>
<feature type="transmembrane region" description="Helical" evidence="8">
    <location>
        <begin position="294"/>
        <end position="314"/>
    </location>
</feature>
<keyword evidence="6 8" id="KW-1133">Transmembrane helix</keyword>
<dbReference type="GO" id="GO:0005524">
    <property type="term" value="F:ATP binding"/>
    <property type="evidence" value="ECO:0007669"/>
    <property type="project" value="UniProtKB-UniRule"/>
</dbReference>
<evidence type="ECO:0000256" key="3">
    <source>
        <dbReference type="ARBA" id="ARBA00022692"/>
    </source>
</evidence>
<dbReference type="InterPro" id="IPR018303">
    <property type="entry name" value="ATPase_P-typ_P_site"/>
</dbReference>
<dbReference type="InterPro" id="IPR008250">
    <property type="entry name" value="ATPase_P-typ_transduc_dom_A_sf"/>
</dbReference>
<dbReference type="Pfam" id="PF00122">
    <property type="entry name" value="E1-E2_ATPase"/>
    <property type="match status" value="1"/>
</dbReference>
<feature type="domain" description="P-type ATPase A" evidence="10">
    <location>
        <begin position="154"/>
        <end position="252"/>
    </location>
</feature>
<dbReference type="SFLD" id="SFLDS00003">
    <property type="entry name" value="Haloacid_Dehalogenase"/>
    <property type="match status" value="1"/>
</dbReference>
<dbReference type="Gene3D" id="3.40.1110.10">
    <property type="entry name" value="Calcium-transporting ATPase, cytoplasmic domain N"/>
    <property type="match status" value="1"/>
</dbReference>
<dbReference type="Proteomes" id="UP000275048">
    <property type="component" value="Unassembled WGS sequence"/>
</dbReference>
<keyword evidence="8" id="KW-0547">Nucleotide-binding</keyword>
<comment type="subcellular location">
    <subcellularLocation>
        <location evidence="1">Cell membrane</location>
        <topology evidence="1">Multi-pass membrane protein</topology>
    </subcellularLocation>
</comment>
<evidence type="ECO:0000313" key="12">
    <source>
        <dbReference type="Proteomes" id="UP000275048"/>
    </source>
</evidence>
<dbReference type="PROSITE" id="PS00154">
    <property type="entry name" value="ATPASE_E1_E2"/>
    <property type="match status" value="1"/>
</dbReference>
<dbReference type="PRINTS" id="PR00120">
    <property type="entry name" value="HATPASE"/>
</dbReference>
<evidence type="ECO:0000256" key="9">
    <source>
        <dbReference type="SAM" id="MobiDB-lite"/>
    </source>
</evidence>
<dbReference type="SFLD" id="SFLDG00002">
    <property type="entry name" value="C1.7:_P-type_atpase_like"/>
    <property type="match status" value="1"/>
</dbReference>
<dbReference type="PANTHER" id="PTHR48085:SF5">
    <property type="entry name" value="CADMIUM_ZINC-TRANSPORTING ATPASE HMA4-RELATED"/>
    <property type="match status" value="1"/>
</dbReference>
<dbReference type="OrthoDB" id="7059309at2"/>
<dbReference type="PANTHER" id="PTHR48085">
    <property type="entry name" value="CADMIUM/ZINC-TRANSPORTING ATPASE HMA2-RELATED"/>
    <property type="match status" value="1"/>
</dbReference>
<evidence type="ECO:0000313" key="11">
    <source>
        <dbReference type="EMBL" id="RNB45970.1"/>
    </source>
</evidence>
<keyword evidence="3 8" id="KW-0812">Transmembrane</keyword>
<dbReference type="InterPro" id="IPR051014">
    <property type="entry name" value="Cation_Transport_ATPase_IB"/>
</dbReference>
<dbReference type="InterPro" id="IPR023298">
    <property type="entry name" value="ATPase_P-typ_TM_dom_sf"/>
</dbReference>
<evidence type="ECO:0000256" key="4">
    <source>
        <dbReference type="ARBA" id="ARBA00022723"/>
    </source>
</evidence>
<dbReference type="Gene3D" id="2.70.150.10">
    <property type="entry name" value="Calcium-transporting ATPase, cytoplasmic transduction domain A"/>
    <property type="match status" value="1"/>
</dbReference>
<protein>
    <submittedName>
        <fullName evidence="11">Heavy metal translocating P-type ATPase</fullName>
    </submittedName>
</protein>
<dbReference type="NCBIfam" id="TIGR01494">
    <property type="entry name" value="ATPase_P-type"/>
    <property type="match status" value="1"/>
</dbReference>
<dbReference type="PRINTS" id="PR00119">
    <property type="entry name" value="CATATPASE"/>
</dbReference>
<dbReference type="Gene3D" id="3.40.50.1000">
    <property type="entry name" value="HAD superfamily/HAD-like"/>
    <property type="match status" value="1"/>
</dbReference>
<dbReference type="InterPro" id="IPR001757">
    <property type="entry name" value="P_typ_ATPase"/>
</dbReference>
<sequence>MRRRDGTRSRGRCRRTPASGRQRADPEGREAGEDGGVTAALKLIRRYPVVSLTLAIGLAGIVLALAGQGWLVAWVFSGYALVIAAWQAVGMVRDILRGHWGLDLLAVTAIVATVLVGEYVAALIVVLMLTGGEALEDYANRRAKRELDALLTRAPQFAHRVEGDELVDVPIDHVQVGDVLLVRPAEMVPVDGTMRSPETTMDQSSITGESVPVEKHAGDEVLSGSVNGQAAVEIVATASAADSQYQQIVALVSEAAASKAPVVRLADRYAVPFTAFSLLLAGVAWWISGDPVRFAEVLVLATPCPLLIAAPVAFIGGMSRAARNGIIVKGGGVLEQLAGAKSAVFDKTGTLTHGAPELVAVRAEPWLAEDELLRYVASAEQYSSHVLAASMIDAARERGLELLEVVHATEEATNGVIARIDGHEAVVGKFSFVAAHAPEAHRTDIAPGELAVYVAINGRFAGALLARDRLRDNARATLDRLDELGVHHTMMLTGDAQATADHIAAELGIERVHADCLPADKVREVAAIAERPVIMVGDGVNDAPVLAAADVGIAMGARGATAASESAGAVILVDDIGRTAKAVEIGRDTVRIALQSIWLGIIVSVVLMVVAAFGVIPATIGALLQEVVDLATILFALRAIGGRLDAASPLPSRAPARSERAAAS</sequence>
<keyword evidence="8" id="KW-0067">ATP-binding</keyword>
<gene>
    <name evidence="11" type="ORF">EDM22_14945</name>
</gene>
<proteinExistence type="inferred from homology"/>
<keyword evidence="4 8" id="KW-0479">Metal-binding</keyword>
<name>A0A3M8A473_9MICO</name>
<evidence type="ECO:0000256" key="2">
    <source>
        <dbReference type="ARBA" id="ARBA00006024"/>
    </source>
</evidence>
<feature type="transmembrane region" description="Helical" evidence="8">
    <location>
        <begin position="47"/>
        <end position="66"/>
    </location>
</feature>
<feature type="transmembrane region" description="Helical" evidence="8">
    <location>
        <begin position="597"/>
        <end position="624"/>
    </location>
</feature>
<keyword evidence="5" id="KW-1278">Translocase</keyword>
<dbReference type="InterPro" id="IPR023214">
    <property type="entry name" value="HAD_sf"/>
</dbReference>
<feature type="region of interest" description="Disordered" evidence="9">
    <location>
        <begin position="1"/>
        <end position="33"/>
    </location>
</feature>
<dbReference type="SUPFAM" id="SSF56784">
    <property type="entry name" value="HAD-like"/>
    <property type="match status" value="1"/>
</dbReference>
<feature type="compositionally biased region" description="Basic and acidic residues" evidence="9">
    <location>
        <begin position="22"/>
        <end position="32"/>
    </location>
</feature>
<keyword evidence="7 8" id="KW-0472">Membrane</keyword>
<evidence type="ECO:0000256" key="7">
    <source>
        <dbReference type="ARBA" id="ARBA00023136"/>
    </source>
</evidence>
<dbReference type="GO" id="GO:0005886">
    <property type="term" value="C:plasma membrane"/>
    <property type="evidence" value="ECO:0007669"/>
    <property type="project" value="UniProtKB-SubCell"/>
</dbReference>
<dbReference type="SUPFAM" id="SSF81665">
    <property type="entry name" value="Calcium ATPase, transmembrane domain M"/>
    <property type="match status" value="1"/>
</dbReference>
<comment type="caution">
    <text evidence="11">The sequence shown here is derived from an EMBL/GenBank/DDBJ whole genome shotgun (WGS) entry which is preliminary data.</text>
</comment>
<evidence type="ECO:0000256" key="8">
    <source>
        <dbReference type="RuleBase" id="RU362081"/>
    </source>
</evidence>
<evidence type="ECO:0000256" key="5">
    <source>
        <dbReference type="ARBA" id="ARBA00022967"/>
    </source>
</evidence>
<evidence type="ECO:0000256" key="6">
    <source>
        <dbReference type="ARBA" id="ARBA00022989"/>
    </source>
</evidence>
<dbReference type="InterPro" id="IPR036412">
    <property type="entry name" value="HAD-like_sf"/>
</dbReference>
<dbReference type="GO" id="GO:0019829">
    <property type="term" value="F:ATPase-coupled monoatomic cation transmembrane transporter activity"/>
    <property type="evidence" value="ECO:0007669"/>
    <property type="project" value="InterPro"/>
</dbReference>
<comment type="similarity">
    <text evidence="2 8">Belongs to the cation transport ATPase (P-type) (TC 3.A.3) family. Type IB subfamily.</text>
</comment>
<dbReference type="GO" id="GO:0046872">
    <property type="term" value="F:metal ion binding"/>
    <property type="evidence" value="ECO:0007669"/>
    <property type="project" value="UniProtKB-KW"/>
</dbReference>
<keyword evidence="8" id="KW-1003">Cell membrane</keyword>
<dbReference type="InterPro" id="IPR027256">
    <property type="entry name" value="P-typ_ATPase_IB"/>
</dbReference>
<organism evidence="11 12">
    <name type="scientific">Agromyces tardus</name>
    <dbReference type="NCBI Taxonomy" id="2583849"/>
    <lineage>
        <taxon>Bacteria</taxon>
        <taxon>Bacillati</taxon>
        <taxon>Actinomycetota</taxon>
        <taxon>Actinomycetes</taxon>
        <taxon>Micrococcales</taxon>
        <taxon>Microbacteriaceae</taxon>
        <taxon>Agromyces</taxon>
    </lineage>
</organism>
<reference evidence="11 12" key="1">
    <citation type="submission" date="2018-10" db="EMBL/GenBank/DDBJ databases">
        <title>Isolation, diversity and antibacterial activity of antinobacteria from the wheat rhizosphere soil.</title>
        <authorList>
            <person name="Sun T."/>
        </authorList>
    </citation>
    <scope>NUCLEOTIDE SEQUENCE [LARGE SCALE GENOMIC DNA]</scope>
    <source>
        <strain evidence="11 12">SJ-23</strain>
    </source>
</reference>
<dbReference type="InterPro" id="IPR044492">
    <property type="entry name" value="P_typ_ATPase_HD_dom"/>
</dbReference>
<evidence type="ECO:0000259" key="10">
    <source>
        <dbReference type="Pfam" id="PF00122"/>
    </source>
</evidence>
<dbReference type="AlphaFoldDB" id="A0A3M8A473"/>
<feature type="transmembrane region" description="Helical" evidence="8">
    <location>
        <begin position="104"/>
        <end position="129"/>
    </location>
</feature>
<dbReference type="InterPro" id="IPR023299">
    <property type="entry name" value="ATPase_P-typ_cyto_dom_N"/>
</dbReference>
<dbReference type="SUPFAM" id="SSF81653">
    <property type="entry name" value="Calcium ATPase, transduction domain A"/>
    <property type="match status" value="1"/>
</dbReference>
<dbReference type="GO" id="GO:0015086">
    <property type="term" value="F:cadmium ion transmembrane transporter activity"/>
    <property type="evidence" value="ECO:0007669"/>
    <property type="project" value="TreeGrafter"/>
</dbReference>
<dbReference type="EMBL" id="RHHB01000039">
    <property type="protein sequence ID" value="RNB45970.1"/>
    <property type="molecule type" value="Genomic_DNA"/>
</dbReference>
<dbReference type="NCBIfam" id="TIGR01525">
    <property type="entry name" value="ATPase-IB_hvy"/>
    <property type="match status" value="1"/>
</dbReference>
<keyword evidence="12" id="KW-1185">Reference proteome</keyword>
<feature type="transmembrane region" description="Helical" evidence="8">
    <location>
        <begin position="269"/>
        <end position="287"/>
    </location>
</feature>